<evidence type="ECO:0000313" key="3">
    <source>
        <dbReference type="Proteomes" id="UP000231658"/>
    </source>
</evidence>
<reference evidence="2 3" key="1">
    <citation type="submission" date="2016-07" db="EMBL/GenBank/DDBJ databases">
        <authorList>
            <person name="Lefevre C.T."/>
        </authorList>
    </citation>
    <scope>NUCLEOTIDE SEQUENCE [LARGE SCALE GENOMIC DNA]</scope>
    <source>
        <strain evidence="2">PR1</strain>
    </source>
</reference>
<evidence type="ECO:0000256" key="1">
    <source>
        <dbReference type="SAM" id="MobiDB-lite"/>
    </source>
</evidence>
<dbReference type="EMBL" id="FLYE01000003">
    <property type="protein sequence ID" value="SCA55617.1"/>
    <property type="molecule type" value="Genomic_DNA"/>
</dbReference>
<name>A0A1C3REA5_9PROT</name>
<proteinExistence type="predicted"/>
<keyword evidence="3" id="KW-1185">Reference proteome</keyword>
<organism evidence="2 3">
    <name type="scientific">Candidatus Terasakiella magnetica</name>
    <dbReference type="NCBI Taxonomy" id="1867952"/>
    <lineage>
        <taxon>Bacteria</taxon>
        <taxon>Pseudomonadati</taxon>
        <taxon>Pseudomonadota</taxon>
        <taxon>Alphaproteobacteria</taxon>
        <taxon>Rhodospirillales</taxon>
        <taxon>Terasakiellaceae</taxon>
        <taxon>Terasakiella</taxon>
    </lineage>
</organism>
<gene>
    <name evidence="2" type="ORF">MTBPR1_110056</name>
</gene>
<evidence type="ECO:0000313" key="2">
    <source>
        <dbReference type="EMBL" id="SCA55617.1"/>
    </source>
</evidence>
<accession>A0A1C3REA5</accession>
<dbReference type="RefSeq" id="WP_069186338.1">
    <property type="nucleotide sequence ID" value="NZ_FLYE01000003.1"/>
</dbReference>
<protein>
    <submittedName>
        <fullName evidence="2">Uncharacterized protein</fullName>
    </submittedName>
</protein>
<dbReference type="AlphaFoldDB" id="A0A1C3REA5"/>
<feature type="compositionally biased region" description="Low complexity" evidence="1">
    <location>
        <begin position="92"/>
        <end position="101"/>
    </location>
</feature>
<feature type="region of interest" description="Disordered" evidence="1">
    <location>
        <begin position="92"/>
        <end position="112"/>
    </location>
</feature>
<dbReference type="STRING" id="1867952.MTBPR1_110056"/>
<dbReference type="Proteomes" id="UP000231658">
    <property type="component" value="Unassembled WGS sequence"/>
</dbReference>
<sequence length="135" mass="15115">MSDSQNKMNDLAAQYLELWQKQLTSDATKRAVDDASKSAEAFGEQSAEFMKNLDSPQKVQNWMNTWAESWKAQFEDGTNPFSQFAENVQAAQNAAAGAATARPSSEHPVHDVDELSKRIGELEKRVHDLESQLKK</sequence>
<dbReference type="OrthoDB" id="9934505at2"/>